<proteinExistence type="predicted"/>
<feature type="compositionally biased region" description="Low complexity" evidence="1">
    <location>
        <begin position="262"/>
        <end position="289"/>
    </location>
</feature>
<keyword evidence="3" id="KW-1185">Reference proteome</keyword>
<dbReference type="EMBL" id="CAXAMN010016391">
    <property type="protein sequence ID" value="CAK9048043.1"/>
    <property type="molecule type" value="Genomic_DNA"/>
</dbReference>
<protein>
    <submittedName>
        <fullName evidence="2">Uncharacterized protein</fullName>
    </submittedName>
</protein>
<dbReference type="Proteomes" id="UP001642484">
    <property type="component" value="Unassembled WGS sequence"/>
</dbReference>
<comment type="caution">
    <text evidence="2">The sequence shown here is derived from an EMBL/GenBank/DDBJ whole genome shotgun (WGS) entry which is preliminary data.</text>
</comment>
<evidence type="ECO:0000313" key="2">
    <source>
        <dbReference type="EMBL" id="CAK9048043.1"/>
    </source>
</evidence>
<organism evidence="2 3">
    <name type="scientific">Durusdinium trenchii</name>
    <dbReference type="NCBI Taxonomy" id="1381693"/>
    <lineage>
        <taxon>Eukaryota</taxon>
        <taxon>Sar</taxon>
        <taxon>Alveolata</taxon>
        <taxon>Dinophyceae</taxon>
        <taxon>Suessiales</taxon>
        <taxon>Symbiodiniaceae</taxon>
        <taxon>Durusdinium</taxon>
    </lineage>
</organism>
<accession>A0ABP0M988</accession>
<name>A0ABP0M988_9DINO</name>
<gene>
    <name evidence="2" type="ORF">CCMP2556_LOCUS24784</name>
</gene>
<reference evidence="2 3" key="1">
    <citation type="submission" date="2024-02" db="EMBL/GenBank/DDBJ databases">
        <authorList>
            <person name="Chen Y."/>
            <person name="Shah S."/>
            <person name="Dougan E. K."/>
            <person name="Thang M."/>
            <person name="Chan C."/>
        </authorList>
    </citation>
    <scope>NUCLEOTIDE SEQUENCE [LARGE SCALE GENOMIC DNA]</scope>
</reference>
<evidence type="ECO:0000256" key="1">
    <source>
        <dbReference type="SAM" id="MobiDB-lite"/>
    </source>
</evidence>
<feature type="region of interest" description="Disordered" evidence="1">
    <location>
        <begin position="221"/>
        <end position="289"/>
    </location>
</feature>
<evidence type="ECO:0000313" key="3">
    <source>
        <dbReference type="Proteomes" id="UP001642484"/>
    </source>
</evidence>
<sequence>MSEAASVSNLSNTSSRSEHMAYLMNDLNLDRATAALMYRAERLQEKGQLQQALRYFERVLANHQDCQEAAVNARMIREQLADAPRLEPVQEEARDAEAAPKLQTANMPLTVIRQDSEKWDVYWTESELRDAVLGEANRKLQKVGIVTPFLEIVSMDIETYTPSVHDDPWMDTRYTCRAVVRATFPPQMVVGASSHASNEQPAAAAAEALLARLAGAGAATQATAPRAAGEPDQEPSVCESGKNRTAPAGSAPSQPPEPAPPQTCAAAAAAAGESESVRSSGSRHSSVHS</sequence>